<dbReference type="RefSeq" id="WP_016483066.1">
    <property type="nucleotide sequence ID" value="NC_021487.1"/>
</dbReference>
<dbReference type="NCBIfam" id="TIGR03609">
    <property type="entry name" value="S_layer_CsaB"/>
    <property type="match status" value="1"/>
</dbReference>
<dbReference type="AlphaFoldDB" id="S0EV05"/>
<gene>
    <name evidence="2" type="ORF">CCALI_01723</name>
</gene>
<dbReference type="Pfam" id="PF04230">
    <property type="entry name" value="PS_pyruv_trans"/>
    <property type="match status" value="1"/>
</dbReference>
<feature type="domain" description="Polysaccharide pyruvyl transferase" evidence="1">
    <location>
        <begin position="17"/>
        <end position="299"/>
    </location>
</feature>
<dbReference type="InterPro" id="IPR007345">
    <property type="entry name" value="Polysacch_pyruvyl_Trfase"/>
</dbReference>
<dbReference type="InterPro" id="IPR019896">
    <property type="entry name" value="Polysacch_pyruvyl_Trfase_CsaB"/>
</dbReference>
<proteinExistence type="predicted"/>
<sequence length="369" mass="40428">MMKPCRFVLSGYYGCGNAGDEAVLAGIKAGFQRLAGDRVQLLVLSQNPQATAALHNLDAVHRMQLAPVKRALQQSDMLLCGGGSLLQDATSLRSLIYYLLVIALALRLRKPVMFFAQGLGPLHRGISRRLVRAAAERAAFITVRDEESAHLLRKIGVHHTSIEVTADPAFCLIPDASAKPLLGELAACKRPLVGVALRPWGAAGEQTTRPYLQLLSALEAVCAAQPILIPMQQPQDVAFARALIHQGSFSQPPLLLEQAISPHQLLSAIAHMQATIAMRLHALIFAVRAAVPPFALRYDQKIESQMRLFGLEQNIAHWHDFDPQDVAEKVKELLDQRAAYQQRLSAVSQTMEERALQNMKIALKVISAC</sequence>
<dbReference type="SUPFAM" id="SSF53756">
    <property type="entry name" value="UDP-Glycosyltransferase/glycogen phosphorylase"/>
    <property type="match status" value="1"/>
</dbReference>
<dbReference type="Proteomes" id="UP000014227">
    <property type="component" value="Chromosome I"/>
</dbReference>
<dbReference type="InParanoid" id="S0EV05"/>
<keyword evidence="3" id="KW-1185">Reference proteome</keyword>
<reference evidence="3" key="1">
    <citation type="submission" date="2013-03" db="EMBL/GenBank/DDBJ databases">
        <title>Genome sequence of Chthonomonas calidirosea, the first sequenced genome from the Armatimonadetes phylum (formally candidate division OP10).</title>
        <authorList>
            <person name="Lee K.C.Y."/>
            <person name="Morgan X.C."/>
            <person name="Dunfield P.F."/>
            <person name="Tamas I."/>
            <person name="Houghton K.M."/>
            <person name="Vyssotski M."/>
            <person name="Ryan J.L.J."/>
            <person name="Lagutin K."/>
            <person name="McDonald I.R."/>
            <person name="Stott M.B."/>
        </authorList>
    </citation>
    <scope>NUCLEOTIDE SEQUENCE [LARGE SCALE GENOMIC DNA]</scope>
    <source>
        <strain evidence="3">DSM 23976 / ICMP 18418 / T49</strain>
    </source>
</reference>
<dbReference type="KEGG" id="ccz:CCALI_01723"/>
<dbReference type="OrthoDB" id="3199616at2"/>
<protein>
    <submittedName>
        <fullName evidence="2">Polysaccharide pyruvyl transferase CsaB</fullName>
    </submittedName>
</protein>
<dbReference type="STRING" id="454171.CP488_02369"/>
<name>S0EV05_CHTCT</name>
<dbReference type="GO" id="GO:0016740">
    <property type="term" value="F:transferase activity"/>
    <property type="evidence" value="ECO:0007669"/>
    <property type="project" value="UniProtKB-KW"/>
</dbReference>
<dbReference type="PANTHER" id="PTHR36836">
    <property type="entry name" value="COLANIC ACID BIOSYNTHESIS PROTEIN WCAK"/>
    <property type="match status" value="1"/>
</dbReference>
<dbReference type="PANTHER" id="PTHR36836:SF1">
    <property type="entry name" value="COLANIC ACID BIOSYNTHESIS PROTEIN WCAK"/>
    <property type="match status" value="1"/>
</dbReference>
<evidence type="ECO:0000313" key="2">
    <source>
        <dbReference type="EMBL" id="CCW35536.1"/>
    </source>
</evidence>
<dbReference type="HOGENOM" id="CLU_039510_0_1_0"/>
<organism evidence="2 3">
    <name type="scientific">Chthonomonas calidirosea (strain DSM 23976 / ICMP 18418 / T49)</name>
    <dbReference type="NCBI Taxonomy" id="1303518"/>
    <lineage>
        <taxon>Bacteria</taxon>
        <taxon>Bacillati</taxon>
        <taxon>Armatimonadota</taxon>
        <taxon>Chthonomonadia</taxon>
        <taxon>Chthonomonadales</taxon>
        <taxon>Chthonomonadaceae</taxon>
        <taxon>Chthonomonas</taxon>
    </lineage>
</organism>
<evidence type="ECO:0000259" key="1">
    <source>
        <dbReference type="Pfam" id="PF04230"/>
    </source>
</evidence>
<evidence type="ECO:0000313" key="3">
    <source>
        <dbReference type="Proteomes" id="UP000014227"/>
    </source>
</evidence>
<dbReference type="eggNOG" id="COG2327">
    <property type="taxonomic scope" value="Bacteria"/>
</dbReference>
<accession>S0EV05</accession>
<keyword evidence="2" id="KW-0808">Transferase</keyword>
<dbReference type="EMBL" id="HF951689">
    <property type="protein sequence ID" value="CCW35536.1"/>
    <property type="molecule type" value="Genomic_DNA"/>
</dbReference>
<dbReference type="PATRIC" id="fig|1303518.3.peg.1778"/>